<name>A0A0T5ZAU6_9GAMM</name>
<comment type="caution">
    <text evidence="1">The sequence shown here is derived from an EMBL/GenBank/DDBJ whole genome shotgun (WGS) entry which is preliminary data.</text>
</comment>
<protein>
    <submittedName>
        <fullName evidence="1">Uncharacterized protein</fullName>
    </submittedName>
</protein>
<gene>
    <name evidence="1" type="ORF">Ga0076813_164112</name>
</gene>
<sequence>MYPDYLKGLLEKVDQTRPKRLELAKGSEPVYPPMNAAEREDVLSKFHPDSASAARSRIRIGPNKNEELTTEITELLEAHSMVDPKRVEAHLANPDYETDMLIIGGGGAGCWADDQHV</sequence>
<organism evidence="1 2">
    <name type="scientific">endosymbiont of Ridgeia piscesae</name>
    <dbReference type="NCBI Taxonomy" id="54398"/>
    <lineage>
        <taxon>Bacteria</taxon>
        <taxon>Pseudomonadati</taxon>
        <taxon>Pseudomonadota</taxon>
        <taxon>Gammaproteobacteria</taxon>
        <taxon>sulfur-oxidizing symbionts</taxon>
    </lineage>
</organism>
<proteinExistence type="predicted"/>
<dbReference type="EMBL" id="LMXI01000053">
    <property type="protein sequence ID" value="KRT59977.1"/>
    <property type="molecule type" value="Genomic_DNA"/>
</dbReference>
<dbReference type="Proteomes" id="UP000051276">
    <property type="component" value="Unassembled WGS sequence"/>
</dbReference>
<dbReference type="AlphaFoldDB" id="A0A0T5ZAU6"/>
<accession>A0A0T5ZAU6</accession>
<reference evidence="1 2" key="1">
    <citation type="submission" date="2015-11" db="EMBL/GenBank/DDBJ databases">
        <title>The genome of Candidatus Endoriftia persephone in Ridgeia piscesae and population structure of the North Eastern Pacific vestimentiferan symbionts.</title>
        <authorList>
            <person name="Perez M."/>
            <person name="Juniper K.S."/>
        </authorList>
    </citation>
    <scope>NUCLEOTIDE SEQUENCE [LARGE SCALE GENOMIC DNA]</scope>
    <source>
        <strain evidence="1">Ind10</strain>
    </source>
</reference>
<evidence type="ECO:0000313" key="1">
    <source>
        <dbReference type="EMBL" id="KRT59977.1"/>
    </source>
</evidence>
<feature type="non-terminal residue" evidence="1">
    <location>
        <position position="117"/>
    </location>
</feature>
<evidence type="ECO:0000313" key="2">
    <source>
        <dbReference type="Proteomes" id="UP000051276"/>
    </source>
</evidence>